<sequence>MKCKAKAPEEITDTLGLARVSTWRLEAFQLAVTKLINVHGASEAITANELVHGGESVTDVFVRFRSELVAEMVKGKIDGVMVEGRKLQVTFA</sequence>
<dbReference type="RefSeq" id="XP_007681660.1">
    <property type="nucleotide sequence ID" value="XM_007683470.1"/>
</dbReference>
<dbReference type="Proteomes" id="UP000011761">
    <property type="component" value="Unassembled WGS sequence"/>
</dbReference>
<dbReference type="EMBL" id="KB445564">
    <property type="protein sequence ID" value="EMC91244.1"/>
    <property type="molecule type" value="Genomic_DNA"/>
</dbReference>
<keyword evidence="2" id="KW-1185">Reference proteome</keyword>
<gene>
    <name evidence="1" type="ORF">BAUCODRAFT_319348</name>
</gene>
<accession>M2MX69</accession>
<evidence type="ECO:0000313" key="1">
    <source>
        <dbReference type="EMBL" id="EMC91244.1"/>
    </source>
</evidence>
<dbReference type="AlphaFoldDB" id="M2MX69"/>
<organism evidence="1 2">
    <name type="scientific">Baudoinia panamericana (strain UAMH 10762)</name>
    <name type="common">Angels' share fungus</name>
    <name type="synonym">Baudoinia compniacensis (strain UAMH 10762)</name>
    <dbReference type="NCBI Taxonomy" id="717646"/>
    <lineage>
        <taxon>Eukaryota</taxon>
        <taxon>Fungi</taxon>
        <taxon>Dikarya</taxon>
        <taxon>Ascomycota</taxon>
        <taxon>Pezizomycotina</taxon>
        <taxon>Dothideomycetes</taxon>
        <taxon>Dothideomycetidae</taxon>
        <taxon>Mycosphaerellales</taxon>
        <taxon>Teratosphaeriaceae</taxon>
        <taxon>Baudoinia</taxon>
    </lineage>
</organism>
<dbReference type="OrthoDB" id="3943134at2759"/>
<dbReference type="KEGG" id="bcom:BAUCODRAFT_319348"/>
<evidence type="ECO:0000313" key="2">
    <source>
        <dbReference type="Proteomes" id="UP000011761"/>
    </source>
</evidence>
<name>M2MX69_BAUPA</name>
<dbReference type="HOGENOM" id="CLU_2412918_0_0_1"/>
<reference evidence="1 2" key="1">
    <citation type="journal article" date="2012" name="PLoS Pathog.">
        <title>Diverse lifestyles and strategies of plant pathogenesis encoded in the genomes of eighteen Dothideomycetes fungi.</title>
        <authorList>
            <person name="Ohm R.A."/>
            <person name="Feau N."/>
            <person name="Henrissat B."/>
            <person name="Schoch C.L."/>
            <person name="Horwitz B.A."/>
            <person name="Barry K.W."/>
            <person name="Condon B.J."/>
            <person name="Copeland A.C."/>
            <person name="Dhillon B."/>
            <person name="Glaser F."/>
            <person name="Hesse C.N."/>
            <person name="Kosti I."/>
            <person name="LaButti K."/>
            <person name="Lindquist E.A."/>
            <person name="Lucas S."/>
            <person name="Salamov A.A."/>
            <person name="Bradshaw R.E."/>
            <person name="Ciuffetti L."/>
            <person name="Hamelin R.C."/>
            <person name="Kema G.H.J."/>
            <person name="Lawrence C."/>
            <person name="Scott J.A."/>
            <person name="Spatafora J.W."/>
            <person name="Turgeon B.G."/>
            <person name="de Wit P.J.G.M."/>
            <person name="Zhong S."/>
            <person name="Goodwin S.B."/>
            <person name="Grigoriev I.V."/>
        </authorList>
    </citation>
    <scope>NUCLEOTIDE SEQUENCE [LARGE SCALE GENOMIC DNA]</scope>
    <source>
        <strain evidence="1 2">UAMH 10762</strain>
    </source>
</reference>
<protein>
    <submittedName>
        <fullName evidence="1">Uncharacterized protein</fullName>
    </submittedName>
</protein>
<dbReference type="eggNOG" id="ENOG502R1DG">
    <property type="taxonomic scope" value="Eukaryota"/>
</dbReference>
<dbReference type="GeneID" id="19111640"/>
<proteinExistence type="predicted"/>